<dbReference type="AlphaFoldDB" id="A0A9X3LCV3"/>
<dbReference type="Pfam" id="PF13443">
    <property type="entry name" value="HTH_26"/>
    <property type="match status" value="1"/>
</dbReference>
<dbReference type="GO" id="GO:0003677">
    <property type="term" value="F:DNA binding"/>
    <property type="evidence" value="ECO:0007669"/>
    <property type="project" value="InterPro"/>
</dbReference>
<dbReference type="EMBL" id="JAMKBI010000018">
    <property type="protein sequence ID" value="MCZ8535240.1"/>
    <property type="molecule type" value="Genomic_DNA"/>
</dbReference>
<reference evidence="2" key="1">
    <citation type="submission" date="2022-05" db="EMBL/GenBank/DDBJ databases">
        <authorList>
            <person name="Colautti A."/>
            <person name="Iacumin L."/>
        </authorList>
    </citation>
    <scope>NUCLEOTIDE SEQUENCE</scope>
    <source>
        <strain evidence="2">DSM 30747</strain>
    </source>
</reference>
<organism evidence="2 3">
    <name type="scientific">Psychrobacillus psychrodurans</name>
    <dbReference type="NCBI Taxonomy" id="126157"/>
    <lineage>
        <taxon>Bacteria</taxon>
        <taxon>Bacillati</taxon>
        <taxon>Bacillota</taxon>
        <taxon>Bacilli</taxon>
        <taxon>Bacillales</taxon>
        <taxon>Bacillaceae</taxon>
        <taxon>Psychrobacillus</taxon>
    </lineage>
</organism>
<dbReference type="Gene3D" id="1.10.260.40">
    <property type="entry name" value="lambda repressor-like DNA-binding domains"/>
    <property type="match status" value="1"/>
</dbReference>
<dbReference type="InterPro" id="IPR001387">
    <property type="entry name" value="Cro/C1-type_HTH"/>
</dbReference>
<sequence length="82" mass="9546">MKLKEILKERDLSQRELARMTGLRPNTISHLCSDNVDRVYLSTLETVCKVLEIDIQELIEVEQSSCTSNRSMYVKVANKFKR</sequence>
<dbReference type="Proteomes" id="UP001152172">
    <property type="component" value="Unassembled WGS sequence"/>
</dbReference>
<dbReference type="SMART" id="SM00530">
    <property type="entry name" value="HTH_XRE"/>
    <property type="match status" value="1"/>
</dbReference>
<evidence type="ECO:0000259" key="1">
    <source>
        <dbReference type="PROSITE" id="PS50943"/>
    </source>
</evidence>
<accession>A0A9X3LCV3</accession>
<keyword evidence="3" id="KW-1185">Reference proteome</keyword>
<protein>
    <submittedName>
        <fullName evidence="2">Helix-turn-helix transcriptional regulator</fullName>
    </submittedName>
</protein>
<dbReference type="InterPro" id="IPR010982">
    <property type="entry name" value="Lambda_DNA-bd_dom_sf"/>
</dbReference>
<proteinExistence type="predicted"/>
<feature type="domain" description="HTH cro/C1-type" evidence="1">
    <location>
        <begin position="3"/>
        <end position="58"/>
    </location>
</feature>
<name>A0A9X3LCV3_9BACI</name>
<evidence type="ECO:0000313" key="3">
    <source>
        <dbReference type="Proteomes" id="UP001152172"/>
    </source>
</evidence>
<dbReference type="PROSITE" id="PS50943">
    <property type="entry name" value="HTH_CROC1"/>
    <property type="match status" value="1"/>
</dbReference>
<evidence type="ECO:0000313" key="2">
    <source>
        <dbReference type="EMBL" id="MCZ8535240.1"/>
    </source>
</evidence>
<dbReference type="RefSeq" id="WP_269923269.1">
    <property type="nucleotide sequence ID" value="NZ_JAMKBI010000018.1"/>
</dbReference>
<gene>
    <name evidence="2" type="ORF">M9R61_18205</name>
</gene>
<dbReference type="CDD" id="cd00093">
    <property type="entry name" value="HTH_XRE"/>
    <property type="match status" value="1"/>
</dbReference>
<comment type="caution">
    <text evidence="2">The sequence shown here is derived from an EMBL/GenBank/DDBJ whole genome shotgun (WGS) entry which is preliminary data.</text>
</comment>
<dbReference type="SUPFAM" id="SSF47413">
    <property type="entry name" value="lambda repressor-like DNA-binding domains"/>
    <property type="match status" value="1"/>
</dbReference>